<keyword evidence="2" id="KW-0378">Hydrolase</keyword>
<organism evidence="2 3">
    <name type="scientific">Streptomyces daliensis</name>
    <dbReference type="NCBI Taxonomy" id="299421"/>
    <lineage>
        <taxon>Bacteria</taxon>
        <taxon>Bacillati</taxon>
        <taxon>Actinomycetota</taxon>
        <taxon>Actinomycetes</taxon>
        <taxon>Kitasatosporales</taxon>
        <taxon>Streptomycetaceae</taxon>
        <taxon>Streptomyces</taxon>
    </lineage>
</organism>
<evidence type="ECO:0000313" key="2">
    <source>
        <dbReference type="EMBL" id="MBR7676630.1"/>
    </source>
</evidence>
<sequence>GHVGDPRETNPDVVARLARDAGRPLLVVLDGPEEMPPRLAHGLRRWTAGTTGWLRASGARMAVACRPEHWELARPLFPAEVLYGAGSGGGGGGSGEAAALRPCVRLGDLLPGQAARARAHYGIPDGALGARDAAHPLTLRMLAGVRAALGEGHGRSQEGAACGAAPVPPVRSEVFDAHLALVALRVAVRLAAAERPVPRGGAVRRLAARVAGRIHEAARRCLGPGQGALERSAFEEVFPWGGGWASAVLAEGVLVPAGDGYRFADEEFADWAQGRHLELDVALEALVHRRDARAAAVPVPRHRIGPVVQALLLCGGAEGPEALSRRLLPLADFSAPDSGAAWWAAHLLGETLLRVPEARPYAKVLRALATRVVATVDSADGDGGGDGGGDGDGDGSLGHGGFGPPFWRRLPLPTADRLELLRLLLPADAPYGQDGERYLDAVGALLVAEPREVRRLLCGWFDDGRPLRRRADVGGGEVAEVAPTVASAAQALLHTHRTGDVDDLVETLADAAHPRADELLRELAHDEPTAFCRALDRWAHDTCAQRRDTAARHAPRVARHARTPADRALLRRAALALLPGHEVPGGVDARAAALAVLVRDPHSRSRYLDAALTHFAASGAPELASALGSALGTHPEPVLAAFRARLRVPEADDAAEVLRALAQARIPAVARPAAALVREHAELRPGTAGEAVEAFVRRRLTHGPSARAVLRSLVTGLLATGRPALRAALARALGGGEGPLRDELLEELCAGEREASVLGDALCAVVRGAAARRAAGADGRGAGVGDPMAEPYGEAVLVRRLGLLMGRTAEGAARFDRALAGLAREVPGFAARLLAWHEAAPGEWSAVVGPGARRTCESLAERGRGTTGTPPGTGAG</sequence>
<dbReference type="AlphaFoldDB" id="A0A8T4IZ75"/>
<evidence type="ECO:0000256" key="1">
    <source>
        <dbReference type="SAM" id="MobiDB-lite"/>
    </source>
</evidence>
<name>A0A8T4IZ75_9ACTN</name>
<dbReference type="GO" id="GO:0006508">
    <property type="term" value="P:proteolysis"/>
    <property type="evidence" value="ECO:0007669"/>
    <property type="project" value="UniProtKB-KW"/>
</dbReference>
<dbReference type="Proteomes" id="UP000675554">
    <property type="component" value="Unassembled WGS sequence"/>
</dbReference>
<accession>A0A8T4IZ75</accession>
<dbReference type="GO" id="GO:0008233">
    <property type="term" value="F:peptidase activity"/>
    <property type="evidence" value="ECO:0007669"/>
    <property type="project" value="UniProtKB-KW"/>
</dbReference>
<gene>
    <name evidence="2" type="ORF">KDA82_27220</name>
</gene>
<keyword evidence="2" id="KW-0645">Protease</keyword>
<keyword evidence="3" id="KW-1185">Reference proteome</keyword>
<protein>
    <submittedName>
        <fullName evidence="2">Serine protease</fullName>
    </submittedName>
</protein>
<dbReference type="EMBL" id="JAGSMN010000706">
    <property type="protein sequence ID" value="MBR7676630.1"/>
    <property type="molecule type" value="Genomic_DNA"/>
</dbReference>
<proteinExistence type="predicted"/>
<feature type="compositionally biased region" description="Gly residues" evidence="1">
    <location>
        <begin position="381"/>
        <end position="398"/>
    </location>
</feature>
<feature type="region of interest" description="Disordered" evidence="1">
    <location>
        <begin position="378"/>
        <end position="398"/>
    </location>
</feature>
<evidence type="ECO:0000313" key="3">
    <source>
        <dbReference type="Proteomes" id="UP000675554"/>
    </source>
</evidence>
<reference evidence="2" key="1">
    <citation type="submission" date="2021-04" db="EMBL/GenBank/DDBJ databases">
        <title>Sequencing of actinobacteria type strains.</title>
        <authorList>
            <person name="Nguyen G.-S."/>
            <person name="Wentzel A."/>
        </authorList>
    </citation>
    <scope>NUCLEOTIDE SEQUENCE</scope>
    <source>
        <strain evidence="2">DSM 42095</strain>
    </source>
</reference>
<comment type="caution">
    <text evidence="2">The sequence shown here is derived from an EMBL/GenBank/DDBJ whole genome shotgun (WGS) entry which is preliminary data.</text>
</comment>
<feature type="non-terminal residue" evidence="2">
    <location>
        <position position="1"/>
    </location>
</feature>